<dbReference type="AlphaFoldDB" id="A0A510HJ66"/>
<dbReference type="OrthoDB" id="9788068at2"/>
<dbReference type="PANTHER" id="PTHR11707">
    <property type="entry name" value="L-ASPARAGINASE"/>
    <property type="match status" value="1"/>
</dbReference>
<comment type="similarity">
    <text evidence="1">Belongs to the asparaginase 1 family.</text>
</comment>
<sequence>MRPKVAVLSLGGTISSVRGSGPGVVPRLTGRELVESVPQIAEVAEVEAESLRQMPSSDLTIEDLVGVAGEARRRIAGGAAGVVITQGTDSIEETAFAMDLLVEGDAPVVITGAMRNPTLPGADGPANLLGAVHVAASDAARGLGALVVMNDEIHAARFVRKTHTQSPATFRSPVVGPLGWLSEGVVRLAWRIPARHTVEPPPLDAGQQVALLKLAVGDDGRLLPAVREAGYAGLVIEAFGGGHVPSRMVGELQRLAAEMPVVLTSRTGSGDVLRNTYGFSGSEMDLLSRGLIWGGVLDGLKARLLLTILLRRGEGREEIEAAFGEWYI</sequence>
<dbReference type="GO" id="GO:0004067">
    <property type="term" value="F:asparaginase activity"/>
    <property type="evidence" value="ECO:0007669"/>
    <property type="project" value="UniProtKB-UniRule"/>
</dbReference>
<dbReference type="CDD" id="cd08964">
    <property type="entry name" value="L-asparaginase_II"/>
    <property type="match status" value="1"/>
</dbReference>
<dbReference type="InterPro" id="IPR006034">
    <property type="entry name" value="Asparaginase/glutaminase-like"/>
</dbReference>
<dbReference type="SUPFAM" id="SSF53774">
    <property type="entry name" value="Glutaminase/Asparaginase"/>
    <property type="match status" value="1"/>
</dbReference>
<dbReference type="Pfam" id="PF17763">
    <property type="entry name" value="Asparaginase_C"/>
    <property type="match status" value="1"/>
</dbReference>
<keyword evidence="8" id="KW-1185">Reference proteome</keyword>
<dbReference type="FunFam" id="3.40.50.1170:FF:000001">
    <property type="entry name" value="L-asparaginase 2"/>
    <property type="match status" value="1"/>
</dbReference>
<proteinExistence type="inferred from homology"/>
<evidence type="ECO:0000313" key="7">
    <source>
        <dbReference type="EMBL" id="BBL80046.1"/>
    </source>
</evidence>
<dbReference type="PIRSF" id="PIRSF500176">
    <property type="entry name" value="L_ASNase"/>
    <property type="match status" value="1"/>
</dbReference>
<dbReference type="InterPro" id="IPR027473">
    <property type="entry name" value="L-asparaginase_C"/>
</dbReference>
<dbReference type="Pfam" id="PF00710">
    <property type="entry name" value="Asparaginase"/>
    <property type="match status" value="1"/>
</dbReference>
<organism evidence="7 8">
    <name type="scientific">Rubrobacter xylanophilus</name>
    <dbReference type="NCBI Taxonomy" id="49319"/>
    <lineage>
        <taxon>Bacteria</taxon>
        <taxon>Bacillati</taxon>
        <taxon>Actinomycetota</taxon>
        <taxon>Rubrobacteria</taxon>
        <taxon>Rubrobacterales</taxon>
        <taxon>Rubrobacteraceae</taxon>
        <taxon>Rubrobacter</taxon>
    </lineage>
</organism>
<feature type="domain" description="Asparaginase/glutaminase C-terminal" evidence="6">
    <location>
        <begin position="208"/>
        <end position="323"/>
    </location>
</feature>
<feature type="binding site" evidence="4">
    <location>
        <position position="56"/>
    </location>
    <ligand>
        <name>substrate</name>
    </ligand>
</feature>
<dbReference type="InterPro" id="IPR037152">
    <property type="entry name" value="L-asparaginase_N_sf"/>
</dbReference>
<feature type="active site" description="O-isoaspartyl threonine intermediate" evidence="3">
    <location>
        <position position="13"/>
    </location>
</feature>
<evidence type="ECO:0000259" key="6">
    <source>
        <dbReference type="Pfam" id="PF17763"/>
    </source>
</evidence>
<dbReference type="Gene3D" id="3.40.50.1170">
    <property type="entry name" value="L-asparaginase, N-terminal domain"/>
    <property type="match status" value="1"/>
</dbReference>
<dbReference type="InterPro" id="IPR004550">
    <property type="entry name" value="AsnASE_II"/>
</dbReference>
<dbReference type="SFLD" id="SFLDS00057">
    <property type="entry name" value="Glutaminase/Asparaginase"/>
    <property type="match status" value="1"/>
</dbReference>
<dbReference type="InterPro" id="IPR027474">
    <property type="entry name" value="L-asparaginase_N"/>
</dbReference>
<evidence type="ECO:0000256" key="1">
    <source>
        <dbReference type="ARBA" id="ARBA00010518"/>
    </source>
</evidence>
<keyword evidence="2" id="KW-0378">Hydrolase</keyword>
<reference evidence="7" key="1">
    <citation type="journal article" date="2019" name="Microbiol. Resour. Announc.">
        <title>Complete Genome Sequence of Rubrobacter xylanophilus Strain AA3-22, Isolated from Arima Onsen in Japan.</title>
        <authorList>
            <person name="Tomariguchi N."/>
            <person name="Miyazaki K."/>
        </authorList>
    </citation>
    <scope>NUCLEOTIDE SEQUENCE [LARGE SCALE GENOMIC DNA]</scope>
    <source>
        <strain evidence="7">AA3-22</strain>
    </source>
</reference>
<dbReference type="PANTHER" id="PTHR11707:SF28">
    <property type="entry name" value="60 KDA LYSOPHOSPHOLIPASE"/>
    <property type="match status" value="1"/>
</dbReference>
<dbReference type="RefSeq" id="WP_143528051.1">
    <property type="nucleotide sequence ID" value="NZ_AP019791.1"/>
</dbReference>
<dbReference type="PROSITE" id="PS51732">
    <property type="entry name" value="ASN_GLN_ASE_3"/>
    <property type="match status" value="1"/>
</dbReference>
<dbReference type="Proteomes" id="UP000318065">
    <property type="component" value="Chromosome"/>
</dbReference>
<gene>
    <name evidence="7" type="primary">ansA</name>
    <name evidence="7" type="ORF">RxyAA322_19000</name>
</gene>
<feature type="binding site" evidence="4">
    <location>
        <begin position="88"/>
        <end position="89"/>
    </location>
    <ligand>
        <name>substrate</name>
    </ligand>
</feature>
<dbReference type="PIRSF" id="PIRSF001220">
    <property type="entry name" value="L-ASNase_gatD"/>
    <property type="match status" value="1"/>
</dbReference>
<evidence type="ECO:0000313" key="8">
    <source>
        <dbReference type="Proteomes" id="UP000318065"/>
    </source>
</evidence>
<evidence type="ECO:0000259" key="5">
    <source>
        <dbReference type="Pfam" id="PF00710"/>
    </source>
</evidence>
<evidence type="ECO:0000256" key="4">
    <source>
        <dbReference type="PIRSR" id="PIRSR001220-2"/>
    </source>
</evidence>
<evidence type="ECO:0000256" key="2">
    <source>
        <dbReference type="ARBA" id="ARBA00022801"/>
    </source>
</evidence>
<dbReference type="GO" id="GO:0006528">
    <property type="term" value="P:asparagine metabolic process"/>
    <property type="evidence" value="ECO:0007669"/>
    <property type="project" value="InterPro"/>
</dbReference>
<dbReference type="PRINTS" id="PR00139">
    <property type="entry name" value="ASNGLNASE"/>
</dbReference>
<dbReference type="EMBL" id="AP019791">
    <property type="protein sequence ID" value="BBL80046.1"/>
    <property type="molecule type" value="Genomic_DNA"/>
</dbReference>
<dbReference type="Gene3D" id="3.40.50.40">
    <property type="match status" value="1"/>
</dbReference>
<feature type="domain" description="L-asparaginase N-terminal" evidence="5">
    <location>
        <begin position="4"/>
        <end position="191"/>
    </location>
</feature>
<accession>A0A510HJ66</accession>
<dbReference type="InterPro" id="IPR036152">
    <property type="entry name" value="Asp/glu_Ase-like_sf"/>
</dbReference>
<dbReference type="SMART" id="SM00870">
    <property type="entry name" value="Asparaginase"/>
    <property type="match status" value="1"/>
</dbReference>
<name>A0A510HJ66_9ACTN</name>
<protein>
    <submittedName>
        <fullName evidence="7">L-asparaginase</fullName>
    </submittedName>
</protein>
<dbReference type="InterPro" id="IPR040919">
    <property type="entry name" value="Asparaginase_C"/>
</dbReference>
<evidence type="ECO:0000256" key="3">
    <source>
        <dbReference type="PIRSR" id="PIRSR001220-1"/>
    </source>
</evidence>